<dbReference type="AlphaFoldDB" id="A0AA37SBB6"/>
<keyword evidence="3" id="KW-0804">Transcription</keyword>
<dbReference type="Pfam" id="PF12625">
    <property type="entry name" value="Arabinose_bd"/>
    <property type="match status" value="1"/>
</dbReference>
<keyword evidence="1" id="KW-0805">Transcription regulation</keyword>
<dbReference type="PROSITE" id="PS01124">
    <property type="entry name" value="HTH_ARAC_FAMILY_2"/>
    <property type="match status" value="1"/>
</dbReference>
<dbReference type="RefSeq" id="WP_284382021.1">
    <property type="nucleotide sequence ID" value="NZ_BSNM01000015.1"/>
</dbReference>
<dbReference type="InterPro" id="IPR018060">
    <property type="entry name" value="HTH_AraC"/>
</dbReference>
<dbReference type="Pfam" id="PF12833">
    <property type="entry name" value="HTH_18"/>
    <property type="match status" value="1"/>
</dbReference>
<accession>A0AA37SBB6</accession>
<dbReference type="PRINTS" id="PR00032">
    <property type="entry name" value="HTHARAC"/>
</dbReference>
<reference evidence="5" key="2">
    <citation type="submission" date="2023-01" db="EMBL/GenBank/DDBJ databases">
        <title>Draft genome sequence of Litoribrevibacter albus strain NBRC 110071.</title>
        <authorList>
            <person name="Sun Q."/>
            <person name="Mori K."/>
        </authorList>
    </citation>
    <scope>NUCLEOTIDE SEQUENCE</scope>
    <source>
        <strain evidence="5">NBRC 110071</strain>
    </source>
</reference>
<dbReference type="GO" id="GO:0000976">
    <property type="term" value="F:transcription cis-regulatory region binding"/>
    <property type="evidence" value="ECO:0007669"/>
    <property type="project" value="TreeGrafter"/>
</dbReference>
<evidence type="ECO:0000313" key="6">
    <source>
        <dbReference type="Proteomes" id="UP001161389"/>
    </source>
</evidence>
<evidence type="ECO:0000256" key="1">
    <source>
        <dbReference type="ARBA" id="ARBA00023015"/>
    </source>
</evidence>
<name>A0AA37SBB6_9GAMM</name>
<dbReference type="SUPFAM" id="SSF46689">
    <property type="entry name" value="Homeodomain-like"/>
    <property type="match status" value="1"/>
</dbReference>
<evidence type="ECO:0000259" key="4">
    <source>
        <dbReference type="PROSITE" id="PS01124"/>
    </source>
</evidence>
<keyword evidence="6" id="KW-1185">Reference proteome</keyword>
<dbReference type="Gene3D" id="1.10.10.60">
    <property type="entry name" value="Homeodomain-like"/>
    <property type="match status" value="1"/>
</dbReference>
<reference evidence="5" key="1">
    <citation type="journal article" date="2014" name="Int. J. Syst. Evol. Microbiol.">
        <title>Complete genome sequence of Corynebacterium casei LMG S-19264T (=DSM 44701T), isolated from a smear-ripened cheese.</title>
        <authorList>
            <consortium name="US DOE Joint Genome Institute (JGI-PGF)"/>
            <person name="Walter F."/>
            <person name="Albersmeier A."/>
            <person name="Kalinowski J."/>
            <person name="Ruckert C."/>
        </authorList>
    </citation>
    <scope>NUCLEOTIDE SEQUENCE</scope>
    <source>
        <strain evidence="5">NBRC 110071</strain>
    </source>
</reference>
<comment type="caution">
    <text evidence="5">The sequence shown here is derived from an EMBL/GenBank/DDBJ whole genome shotgun (WGS) entry which is preliminary data.</text>
</comment>
<sequence length="340" mass="38731">MNDKVLDKEQIPSIYAAVLSQVVDKLGGSQFNLGEQVGISSDKLFSNEGRISRRQFGRMIDLGYKLTECPSLGLEFGKQITVHTDGLMSQVVVTANTLGEAVDRMMKYYPVCGFSMQQSVTVMDDSTIIRVTYPYYNRIKPQHKVFTAEAVFASHWIKLQSMLGDYMMLSQLNLAYGRRKYAKEYEELFGCDVSFDQQFNEMVFPTALLNQPLKTANPFLSDLAKKLCDQRIRELSEQDTLPNQVRLILQRNTGEIPSLNDLASVFELSPKALRQRLARHDTSYQNIVNAVLKEKACHFLGDHRLSVDDVASRLGYSDSANFRRAFKRWTGKAPSEYRRC</sequence>
<proteinExistence type="predicted"/>
<evidence type="ECO:0000313" key="5">
    <source>
        <dbReference type="EMBL" id="GLQ32146.1"/>
    </source>
</evidence>
<keyword evidence="2" id="KW-0238">DNA-binding</keyword>
<dbReference type="PANTHER" id="PTHR47894:SF1">
    <property type="entry name" value="HTH-TYPE TRANSCRIPTIONAL REGULATOR VQSM"/>
    <property type="match status" value="1"/>
</dbReference>
<dbReference type="InterPro" id="IPR020449">
    <property type="entry name" value="Tscrpt_reg_AraC-type_HTH"/>
</dbReference>
<evidence type="ECO:0000256" key="2">
    <source>
        <dbReference type="ARBA" id="ARBA00023125"/>
    </source>
</evidence>
<dbReference type="GO" id="GO:0003700">
    <property type="term" value="F:DNA-binding transcription factor activity"/>
    <property type="evidence" value="ECO:0007669"/>
    <property type="project" value="InterPro"/>
</dbReference>
<dbReference type="InterPro" id="IPR032687">
    <property type="entry name" value="AraC-type_N"/>
</dbReference>
<protein>
    <submittedName>
        <fullName evidence="5">Ornithine utilization regulator</fullName>
    </submittedName>
</protein>
<gene>
    <name evidence="5" type="primary">oruR_6</name>
    <name evidence="5" type="ORF">GCM10007876_26250</name>
</gene>
<dbReference type="PANTHER" id="PTHR47894">
    <property type="entry name" value="HTH-TYPE TRANSCRIPTIONAL REGULATOR GADX"/>
    <property type="match status" value="1"/>
</dbReference>
<dbReference type="GO" id="GO:0005829">
    <property type="term" value="C:cytosol"/>
    <property type="evidence" value="ECO:0007669"/>
    <property type="project" value="TreeGrafter"/>
</dbReference>
<organism evidence="5 6">
    <name type="scientific">Litoribrevibacter albus</name>
    <dbReference type="NCBI Taxonomy" id="1473156"/>
    <lineage>
        <taxon>Bacteria</taxon>
        <taxon>Pseudomonadati</taxon>
        <taxon>Pseudomonadota</taxon>
        <taxon>Gammaproteobacteria</taxon>
        <taxon>Oceanospirillales</taxon>
        <taxon>Oceanospirillaceae</taxon>
        <taxon>Litoribrevibacter</taxon>
    </lineage>
</organism>
<dbReference type="SMART" id="SM00342">
    <property type="entry name" value="HTH_ARAC"/>
    <property type="match status" value="1"/>
</dbReference>
<dbReference type="InterPro" id="IPR009057">
    <property type="entry name" value="Homeodomain-like_sf"/>
</dbReference>
<dbReference type="Proteomes" id="UP001161389">
    <property type="component" value="Unassembled WGS sequence"/>
</dbReference>
<evidence type="ECO:0000256" key="3">
    <source>
        <dbReference type="ARBA" id="ARBA00023163"/>
    </source>
</evidence>
<dbReference type="EMBL" id="BSNM01000015">
    <property type="protein sequence ID" value="GLQ32146.1"/>
    <property type="molecule type" value="Genomic_DNA"/>
</dbReference>
<feature type="domain" description="HTH araC/xylS-type" evidence="4">
    <location>
        <begin position="243"/>
        <end position="340"/>
    </location>
</feature>